<evidence type="ECO:0000259" key="3">
    <source>
        <dbReference type="Pfam" id="PF11954"/>
    </source>
</evidence>
<organism evidence="4 5">
    <name type="scientific">Alternaria alternata</name>
    <name type="common">Alternaria rot fungus</name>
    <name type="synonym">Torula alternata</name>
    <dbReference type="NCBI Taxonomy" id="5599"/>
    <lineage>
        <taxon>Eukaryota</taxon>
        <taxon>Fungi</taxon>
        <taxon>Dikarya</taxon>
        <taxon>Ascomycota</taxon>
        <taxon>Pezizomycotina</taxon>
        <taxon>Dothideomycetes</taxon>
        <taxon>Pleosporomycetidae</taxon>
        <taxon>Pleosporales</taxon>
        <taxon>Pleosporineae</taxon>
        <taxon>Pleosporaceae</taxon>
        <taxon>Alternaria</taxon>
        <taxon>Alternaria sect. Alternaria</taxon>
        <taxon>Alternaria alternata complex</taxon>
    </lineage>
</organism>
<evidence type="ECO:0000313" key="5">
    <source>
        <dbReference type="Proteomes" id="UP000291422"/>
    </source>
</evidence>
<evidence type="ECO:0008006" key="6">
    <source>
        <dbReference type="Google" id="ProtNLM"/>
    </source>
</evidence>
<dbReference type="InterPro" id="IPR021860">
    <property type="entry name" value="Peptidase_S12_Pab87-rel_C"/>
</dbReference>
<evidence type="ECO:0000313" key="4">
    <source>
        <dbReference type="EMBL" id="RYN65042.1"/>
    </source>
</evidence>
<protein>
    <recommendedName>
        <fullName evidence="6">Beta-lactamase/transpeptidase-like protein</fullName>
    </recommendedName>
</protein>
<sequence length="575" mass="64115">MHTVGFCNALIFSSTYTYFRGAEQLCFDIARPPPAMASMDQEITRKIHDSHATISKIREISGNVGMSIGIMHRGAVIHKAHFGHQDVAQQLPPDSNTIYEIASLTKAIVSGCLDILVDRKFLDWNTTLQELLPELASDDTTVTLTQLKNEANVVDVLAHRLGHTQRNMYRMQGHATILMDANDTLKVFADLEPIKEFRSTMAYNNWGYGIAGEIIQRVSGMSVGEFASKHIFEPLQLNRTTLGIPGPDNRARTYAALSDGTSFQVPYPPFSDGKLLASASAGKSTLNDLLSFYGSLMQQSWNQNHGRSDMPVSPIPDVATLWDSRIAINDESSYGLGWVLTDLPAKCGLVGINPNMVDAMPTACKGCPPTRLVYHQGSGVGALSAAYLLPDSQSAIVVLSNSLDLCDSSDWVAQMLLEIVVESPQPNDYVKWAHLASTNSVNQMPHLQKRLRRERILGTRTRSLQDYVGRYWNKLDNFKLDVSIHKERLRITVQGLQQIHYDLDHYQYDCFVWNTTRDEMSKEAFFAMAVIGFHKFSFNAEPAGEIQSVTWAYDKSIPEGEIFRRSGRPSTSTKL</sequence>
<dbReference type="Proteomes" id="UP000291422">
    <property type="component" value="Unassembled WGS sequence"/>
</dbReference>
<reference evidence="5" key="1">
    <citation type="journal article" date="2019" name="bioRxiv">
        <title>Genomics, evolutionary history and diagnostics of the Alternaria alternata species group including apple and Asian pear pathotypes.</title>
        <authorList>
            <person name="Armitage A.D."/>
            <person name="Cockerton H.M."/>
            <person name="Sreenivasaprasad S."/>
            <person name="Woodhall J.W."/>
            <person name="Lane C.R."/>
            <person name="Harrison R.J."/>
            <person name="Clarkson J.P."/>
        </authorList>
    </citation>
    <scope>NUCLEOTIDE SEQUENCE [LARGE SCALE GENOMIC DNA]</scope>
    <source>
        <strain evidence="5">FERA 1177</strain>
    </source>
</reference>
<dbReference type="EMBL" id="PDXD01000067">
    <property type="protein sequence ID" value="RYN65042.1"/>
    <property type="molecule type" value="Genomic_DNA"/>
</dbReference>
<dbReference type="Pfam" id="PF00144">
    <property type="entry name" value="Beta-lactamase"/>
    <property type="match status" value="1"/>
</dbReference>
<dbReference type="Gene3D" id="3.40.710.10">
    <property type="entry name" value="DD-peptidase/beta-lactamase superfamily"/>
    <property type="match status" value="1"/>
</dbReference>
<comment type="similarity">
    <text evidence="1">Belongs to the peptidase S12 family.</text>
</comment>
<proteinExistence type="inferred from homology"/>
<dbReference type="SUPFAM" id="SSF56601">
    <property type="entry name" value="beta-lactamase/transpeptidase-like"/>
    <property type="match status" value="1"/>
</dbReference>
<comment type="caution">
    <text evidence="4">The sequence shown here is derived from an EMBL/GenBank/DDBJ whole genome shotgun (WGS) entry which is preliminary data.</text>
</comment>
<dbReference type="InterPro" id="IPR001466">
    <property type="entry name" value="Beta-lactam-related"/>
</dbReference>
<evidence type="ECO:0000259" key="2">
    <source>
        <dbReference type="Pfam" id="PF00144"/>
    </source>
</evidence>
<gene>
    <name evidence="4" type="ORF">AA0117_g12204</name>
</gene>
<dbReference type="AlphaFoldDB" id="A0A4Q4MZA1"/>
<feature type="domain" description="Peptidase S12 Pab87-related C-terminal" evidence="3">
    <location>
        <begin position="460"/>
        <end position="554"/>
    </location>
</feature>
<name>A0A4Q4MZA1_ALTAL</name>
<dbReference type="PANTHER" id="PTHR46825:SF14">
    <property type="entry name" value="BETA-LACTAMASE-RELATED DOMAIN-CONTAINING PROTEIN"/>
    <property type="match status" value="1"/>
</dbReference>
<dbReference type="PANTHER" id="PTHR46825">
    <property type="entry name" value="D-ALANYL-D-ALANINE-CARBOXYPEPTIDASE/ENDOPEPTIDASE AMPH"/>
    <property type="match status" value="1"/>
</dbReference>
<feature type="domain" description="Beta-lactamase-related" evidence="2">
    <location>
        <begin position="58"/>
        <end position="404"/>
    </location>
</feature>
<dbReference type="Pfam" id="PF11954">
    <property type="entry name" value="DUF3471"/>
    <property type="match status" value="1"/>
</dbReference>
<accession>A0A4Q4MZA1</accession>
<dbReference type="Gene3D" id="2.40.128.600">
    <property type="match status" value="1"/>
</dbReference>
<dbReference type="InterPro" id="IPR050491">
    <property type="entry name" value="AmpC-like"/>
</dbReference>
<dbReference type="InterPro" id="IPR012338">
    <property type="entry name" value="Beta-lactam/transpept-like"/>
</dbReference>
<evidence type="ECO:0000256" key="1">
    <source>
        <dbReference type="ARBA" id="ARBA00038215"/>
    </source>
</evidence>